<dbReference type="EMBL" id="SDOZ01000002">
    <property type="protein sequence ID" value="RXZ61802.1"/>
    <property type="molecule type" value="Genomic_DNA"/>
</dbReference>
<dbReference type="AlphaFoldDB" id="A0A4Q2KE68"/>
<dbReference type="OrthoDB" id="1650748at2"/>
<dbReference type="InterPro" id="IPR013783">
    <property type="entry name" value="Ig-like_fold"/>
</dbReference>
<evidence type="ECO:0000313" key="2">
    <source>
        <dbReference type="Proteomes" id="UP000291269"/>
    </source>
</evidence>
<evidence type="ECO:0000313" key="1">
    <source>
        <dbReference type="EMBL" id="RXZ61802.1"/>
    </source>
</evidence>
<protein>
    <recommendedName>
        <fullName evidence="3">Big-1 domain-containing protein</fullName>
    </recommendedName>
</protein>
<dbReference type="RefSeq" id="WP_129224828.1">
    <property type="nucleotide sequence ID" value="NZ_SDOZ01000002.1"/>
</dbReference>
<dbReference type="SUPFAM" id="SSF49373">
    <property type="entry name" value="Invasin/intimin cell-adhesion fragments"/>
    <property type="match status" value="1"/>
</dbReference>
<evidence type="ECO:0008006" key="3">
    <source>
        <dbReference type="Google" id="ProtNLM"/>
    </source>
</evidence>
<dbReference type="InterPro" id="IPR008964">
    <property type="entry name" value="Invasin/intimin_cell_adhesion"/>
</dbReference>
<comment type="caution">
    <text evidence="1">The sequence shown here is derived from an EMBL/GenBank/DDBJ whole genome shotgun (WGS) entry which is preliminary data.</text>
</comment>
<accession>A0A4Q2KE68</accession>
<dbReference type="Gene3D" id="2.60.40.10">
    <property type="entry name" value="Immunoglobulins"/>
    <property type="match status" value="1"/>
</dbReference>
<reference evidence="1 2" key="1">
    <citation type="journal article" date="2019" name="Gut">
        <title>Antibiotics-induced monodominance of a novel gut bacterial order.</title>
        <authorList>
            <person name="Hildebrand F."/>
            <person name="Moitinho-Silva L."/>
            <person name="Blasche S."/>
            <person name="Jahn M.T."/>
            <person name="Gossmann T.I."/>
            <person name="Heuerta-Cepas J."/>
            <person name="Hercog R."/>
            <person name="Luetge M."/>
            <person name="Bahram M."/>
            <person name="Pryszlak A."/>
            <person name="Alves R.J."/>
            <person name="Waszak S.M."/>
            <person name="Zhu A."/>
            <person name="Ye L."/>
            <person name="Costea P.I."/>
            <person name="Aalvink S."/>
            <person name="Belzer C."/>
            <person name="Forslund S.K."/>
            <person name="Sunagawa S."/>
            <person name="Hentschel U."/>
            <person name="Merten C."/>
            <person name="Patil K.R."/>
            <person name="Benes V."/>
            <person name="Bork P."/>
        </authorList>
    </citation>
    <scope>NUCLEOTIDE SEQUENCE [LARGE SCALE GENOMIC DNA]</scope>
    <source>
        <strain evidence="1 2">HDS1380</strain>
    </source>
</reference>
<sequence length="146" mass="15941">MKLKRTLIAVLAIVLVFGAFALFDTVRAQTYTIEVVSLTPEKPVADVRQQVQIKLRVTKKGKGVEGHSLFAISKNGGTFKGNRAETDEEGVASFIYIPFSATSLQPARPVTISVIDESNSVFLEINTRFEFVIDLQPKPKTTGGAL</sequence>
<keyword evidence="2" id="KW-1185">Reference proteome</keyword>
<dbReference type="Proteomes" id="UP000291269">
    <property type="component" value="Unassembled WGS sequence"/>
</dbReference>
<proteinExistence type="predicted"/>
<organism evidence="1 2">
    <name type="scientific">Candidatus Borkfalkia ceftriaxoniphila</name>
    <dbReference type="NCBI Taxonomy" id="2508949"/>
    <lineage>
        <taxon>Bacteria</taxon>
        <taxon>Bacillati</taxon>
        <taxon>Bacillota</taxon>
        <taxon>Clostridia</taxon>
        <taxon>Christensenellales</taxon>
        <taxon>Christensenellaceae</taxon>
        <taxon>Candidatus Borkfalkia</taxon>
    </lineage>
</organism>
<gene>
    <name evidence="1" type="ORF">ESZ91_05280</name>
</gene>
<name>A0A4Q2KE68_9FIRM</name>